<evidence type="ECO:0000313" key="2">
    <source>
        <dbReference type="Proteomes" id="UP001392318"/>
    </source>
</evidence>
<dbReference type="Proteomes" id="UP001392318">
    <property type="component" value="Unassembled WGS sequence"/>
</dbReference>
<accession>A0ACC6RBF7</accession>
<sequence length="44" mass="4724">MLAAGLSARMEGRHKLLLPVGDEPAVRHASILDILARAQNDRCG</sequence>
<name>A0ACC6RBF7_9BURK</name>
<evidence type="ECO:0000313" key="1">
    <source>
        <dbReference type="EMBL" id="MEM5398881.1"/>
    </source>
</evidence>
<protein>
    <submittedName>
        <fullName evidence="1">Uncharacterized protein</fullName>
    </submittedName>
</protein>
<gene>
    <name evidence="1" type="ORF">VSR83_02115</name>
</gene>
<proteinExistence type="predicted"/>
<reference evidence="1" key="1">
    <citation type="submission" date="2024-01" db="EMBL/GenBank/DDBJ databases">
        <title>The diversity of rhizobia nodulating Mimosa spp. in eleven states of Brazil covering several biomes is determined by host plant, location, and edaphic factors.</title>
        <authorList>
            <person name="Rouws L."/>
            <person name="Barauna A."/>
            <person name="Beukes C."/>
            <person name="De Faria S.M."/>
            <person name="Gross E."/>
            <person name="Dos Reis Junior F.B."/>
            <person name="Simon M."/>
            <person name="Maluk M."/>
            <person name="Odee D.W."/>
            <person name="Kenicer G."/>
            <person name="Young J.P.W."/>
            <person name="Reis V.M."/>
            <person name="Zilli J."/>
            <person name="James E.K."/>
        </authorList>
    </citation>
    <scope>NUCLEOTIDE SEQUENCE</scope>
    <source>
        <strain evidence="1">JPY452</strain>
    </source>
</reference>
<keyword evidence="2" id="KW-1185">Reference proteome</keyword>
<dbReference type="EMBL" id="JAYMRU010000001">
    <property type="protein sequence ID" value="MEM5398881.1"/>
    <property type="molecule type" value="Genomic_DNA"/>
</dbReference>
<comment type="caution">
    <text evidence="1">The sequence shown here is derived from an EMBL/GenBank/DDBJ whole genome shotgun (WGS) entry which is preliminary data.</text>
</comment>
<organism evidence="1 2">
    <name type="scientific">Paraburkholderia unamae</name>
    <dbReference type="NCBI Taxonomy" id="219649"/>
    <lineage>
        <taxon>Bacteria</taxon>
        <taxon>Pseudomonadati</taxon>
        <taxon>Pseudomonadota</taxon>
        <taxon>Betaproteobacteria</taxon>
        <taxon>Burkholderiales</taxon>
        <taxon>Burkholderiaceae</taxon>
        <taxon>Paraburkholderia</taxon>
    </lineage>
</organism>